<dbReference type="Pfam" id="PF25027">
    <property type="entry name" value="EGF1_RECK"/>
    <property type="match status" value="1"/>
</dbReference>
<dbReference type="InterPro" id="IPR056976">
    <property type="entry name" value="EGF1_RECK"/>
</dbReference>
<dbReference type="GO" id="GO:0001955">
    <property type="term" value="P:blood vessel maturation"/>
    <property type="evidence" value="ECO:0007669"/>
    <property type="project" value="TreeGrafter"/>
</dbReference>
<comment type="subcellular location">
    <subcellularLocation>
        <location evidence="1">Cell membrane</location>
        <topology evidence="1">Lipid-anchor</topology>
        <topology evidence="1">GPI-anchor</topology>
    </subcellularLocation>
</comment>
<evidence type="ECO:0000256" key="2">
    <source>
        <dbReference type="ARBA" id="ARBA00022475"/>
    </source>
</evidence>
<evidence type="ECO:0000256" key="7">
    <source>
        <dbReference type="ARBA" id="ARBA00022737"/>
    </source>
</evidence>
<evidence type="ECO:0000256" key="4">
    <source>
        <dbReference type="ARBA" id="ARBA00022687"/>
    </source>
</evidence>
<feature type="domain" description="Kazal-like" evidence="16">
    <location>
        <begin position="566"/>
        <end position="616"/>
    </location>
</feature>
<keyword evidence="9" id="KW-0472">Membrane</keyword>
<keyword evidence="5" id="KW-0646">Protease inhibitor</keyword>
<dbReference type="GO" id="GO:0016055">
    <property type="term" value="P:Wnt signaling pathway"/>
    <property type="evidence" value="ECO:0007669"/>
    <property type="project" value="UniProtKB-KW"/>
</dbReference>
<dbReference type="PANTHER" id="PTHR13487">
    <property type="entry name" value="SERINE PROTEASE INHIBITOR"/>
    <property type="match status" value="1"/>
</dbReference>
<evidence type="ECO:0000313" key="17">
    <source>
        <dbReference type="EMBL" id="RVE59126.1"/>
    </source>
</evidence>
<dbReference type="Pfam" id="PF07648">
    <property type="entry name" value="Kazal_2"/>
    <property type="match status" value="3"/>
</dbReference>
<dbReference type="FunFam" id="3.30.60.30:FF:000011">
    <property type="entry name" value="reversion-inducing cysteine-rich protein with Kazal motifs isoform X1"/>
    <property type="match status" value="1"/>
</dbReference>
<proteinExistence type="inferred from homology"/>
<dbReference type="Proteomes" id="UP000283210">
    <property type="component" value="Chromosome 20"/>
</dbReference>
<keyword evidence="8" id="KW-0722">Serine protease inhibitor</keyword>
<dbReference type="GO" id="GO:0002040">
    <property type="term" value="P:sprouting angiogenesis"/>
    <property type="evidence" value="ECO:0007669"/>
    <property type="project" value="TreeGrafter"/>
</dbReference>
<evidence type="ECO:0000313" key="18">
    <source>
        <dbReference type="Proteomes" id="UP000283210"/>
    </source>
</evidence>
<keyword evidence="4" id="KW-0879">Wnt signaling pathway</keyword>
<evidence type="ECO:0000256" key="8">
    <source>
        <dbReference type="ARBA" id="ARBA00022900"/>
    </source>
</evidence>
<dbReference type="InterPro" id="IPR055110">
    <property type="entry name" value="RECK-like_N"/>
</dbReference>
<evidence type="ECO:0000256" key="13">
    <source>
        <dbReference type="ARBA" id="ARBA00061636"/>
    </source>
</evidence>
<keyword evidence="2" id="KW-1003">Cell membrane</keyword>
<dbReference type="GO" id="GO:0030198">
    <property type="term" value="P:extracellular matrix organization"/>
    <property type="evidence" value="ECO:0007669"/>
    <property type="project" value="TreeGrafter"/>
</dbReference>
<dbReference type="Pfam" id="PF23332">
    <property type="entry name" value="CC4_RECK"/>
    <property type="match status" value="2"/>
</dbReference>
<dbReference type="AlphaFoldDB" id="A0A3S2M341"/>
<dbReference type="InterPro" id="IPR036058">
    <property type="entry name" value="Kazal_dom_sf"/>
</dbReference>
<keyword evidence="10" id="KW-1015">Disulfide bond</keyword>
<reference evidence="17 18" key="2">
    <citation type="submission" date="2019-01" db="EMBL/GenBank/DDBJ databases">
        <title>A chromosome length genome reference of the Java medaka (oryzias javanicus).</title>
        <authorList>
            <person name="Herpin A."/>
            <person name="Takehana Y."/>
            <person name="Naruse K."/>
            <person name="Ansai S."/>
            <person name="Kawaguchi M."/>
        </authorList>
    </citation>
    <scope>NUCLEOTIDE SEQUENCE [LARGE SCALE GENOMIC DNA]</scope>
    <source>
        <strain evidence="17">RS831</strain>
        <tissue evidence="17">Whole body</tissue>
    </source>
</reference>
<comment type="similarity">
    <text evidence="13">Belongs to the RECK family.</text>
</comment>
<keyword evidence="7" id="KW-0677">Repeat</keyword>
<gene>
    <name evidence="17" type="ORF">OJAV_G00201410</name>
</gene>
<reference evidence="17 18" key="1">
    <citation type="submission" date="2018-11" db="EMBL/GenBank/DDBJ databases">
        <authorList>
            <person name="Lopez-Roques C."/>
            <person name="Donnadieu C."/>
            <person name="Bouchez O."/>
            <person name="Klopp C."/>
            <person name="Cabau C."/>
            <person name="Zahm M."/>
        </authorList>
    </citation>
    <scope>NUCLEOTIDE SEQUENCE [LARGE SCALE GENOMIC DNA]</scope>
    <source>
        <strain evidence="17">RS831</strain>
        <tissue evidence="17">Whole body</tissue>
    </source>
</reference>
<evidence type="ECO:0000256" key="15">
    <source>
        <dbReference type="SAM" id="SignalP"/>
    </source>
</evidence>
<dbReference type="InterPro" id="IPR002350">
    <property type="entry name" value="Kazal_dom"/>
</dbReference>
<keyword evidence="3" id="KW-0336">GPI-anchor</keyword>
<evidence type="ECO:0000256" key="5">
    <source>
        <dbReference type="ARBA" id="ARBA00022690"/>
    </source>
</evidence>
<evidence type="ECO:0000256" key="14">
    <source>
        <dbReference type="ARBA" id="ARBA00073829"/>
    </source>
</evidence>
<evidence type="ECO:0000256" key="9">
    <source>
        <dbReference type="ARBA" id="ARBA00023136"/>
    </source>
</evidence>
<dbReference type="Pfam" id="PF22961">
    <property type="entry name" value="RECK-like_N"/>
    <property type="match status" value="1"/>
</dbReference>
<evidence type="ECO:0000256" key="6">
    <source>
        <dbReference type="ARBA" id="ARBA00022729"/>
    </source>
</evidence>
<keyword evidence="18" id="KW-1185">Reference proteome</keyword>
<accession>A0A3S2M341</accession>
<organism evidence="17 18">
    <name type="scientific">Oryzias javanicus</name>
    <name type="common">Javanese ricefish</name>
    <name type="synonym">Aplocheilus javanicus</name>
    <dbReference type="NCBI Taxonomy" id="123683"/>
    <lineage>
        <taxon>Eukaryota</taxon>
        <taxon>Metazoa</taxon>
        <taxon>Chordata</taxon>
        <taxon>Craniata</taxon>
        <taxon>Vertebrata</taxon>
        <taxon>Euteleostomi</taxon>
        <taxon>Actinopterygii</taxon>
        <taxon>Neopterygii</taxon>
        <taxon>Teleostei</taxon>
        <taxon>Neoteleostei</taxon>
        <taxon>Acanthomorphata</taxon>
        <taxon>Ovalentaria</taxon>
        <taxon>Atherinomorphae</taxon>
        <taxon>Beloniformes</taxon>
        <taxon>Adrianichthyidae</taxon>
        <taxon>Oryziinae</taxon>
        <taxon>Oryzias</taxon>
    </lineage>
</organism>
<dbReference type="PROSITE" id="PS51465">
    <property type="entry name" value="KAZAL_2"/>
    <property type="match status" value="1"/>
</dbReference>
<dbReference type="InterPro" id="IPR056978">
    <property type="entry name" value="CC4_RECK"/>
</dbReference>
<keyword evidence="12" id="KW-0449">Lipoprotein</keyword>
<dbReference type="Gene3D" id="3.30.60.30">
    <property type="match status" value="2"/>
</dbReference>
<dbReference type="SUPFAM" id="SSF100895">
    <property type="entry name" value="Kazal-type serine protease inhibitors"/>
    <property type="match status" value="3"/>
</dbReference>
<dbReference type="SMART" id="SM00280">
    <property type="entry name" value="KAZAL"/>
    <property type="match status" value="3"/>
</dbReference>
<dbReference type="PANTHER" id="PTHR13487:SF3">
    <property type="entry name" value="REVERSION-INDUCING CYSTEINE-RICH PROTEIN WITH KAZAL MOTIFS"/>
    <property type="match status" value="1"/>
</dbReference>
<evidence type="ECO:0000256" key="11">
    <source>
        <dbReference type="ARBA" id="ARBA00023180"/>
    </source>
</evidence>
<dbReference type="GO" id="GO:0008191">
    <property type="term" value="F:metalloendopeptidase inhibitor activity"/>
    <property type="evidence" value="ECO:0007669"/>
    <property type="project" value="InterPro"/>
</dbReference>
<dbReference type="Pfam" id="PF23298">
    <property type="entry name" value="FZ_RECK"/>
    <property type="match status" value="1"/>
</dbReference>
<evidence type="ECO:0000259" key="16">
    <source>
        <dbReference type="PROSITE" id="PS51465"/>
    </source>
</evidence>
<evidence type="ECO:0000256" key="12">
    <source>
        <dbReference type="ARBA" id="ARBA00023288"/>
    </source>
</evidence>
<feature type="chain" id="PRO_5018546207" description="Reversion-inducing cysteine-rich protein with Kazal motifs" evidence="15">
    <location>
        <begin position="24"/>
        <end position="912"/>
    </location>
</feature>
<keyword evidence="11" id="KW-0325">Glycoprotein</keyword>
<sequence length="912" mass="100756">MRVSVRIAGLLLAVNLCCGPLRAQDPSCCQHAAAVDNCKEACDQLASIKSESHLKHFLQRLPSFCPESMSELWICINSSLPVSRKSAGWVGIGCCELAISTECLNECKYASSRKDITEVCKKLTENSLYSCITKNEKGSSCCLYAGRHTICRQYCEAIFSMDSTPSQSQIQAVTGYCQSHSQKLVDCVVNFTESYPDHSPTDNLYCCERAEAAHCQLACQRILSTLKTEQEIMDGLINECGSPLPQDPMWQCFLGSALPPFPPEEETPHPVKMDGAKLHCCSKANSSLCRDMCQKISLHWDSQTWQDFEQFCEYKPAETELISCLSDVREPCQLGCKDLTYCTNFNNRPTELFRSCNIQSDQGAMNDIKLWSNGTIKMPFMNIPVLDIRKCLPNMWKAVACSLQIKPCHSKSRGSLICKSDCVSILTQCGDSQRFHQGQTAERICDLLSPIDDPERCIPLHKYLTPSSMGNTVHQEVIHTCNPNPCPSNYLCQVNRLGCLDDDDCEPFLCVPGCKLGEASEFLVPRNSRVQVPTSLPGCYEVCSCGASGRLENCIEMDCEDMELPLIAEGNNNLPCSCADHFIPVCAANGRTYPSACVARCMGFQDHQFVFGQCHLSDPCSGRSCPRKQRCVPKHRVCLSDSSDCVQFECVGRPASCNYDRLEPVCDTHHLMHPSMCHLQQTDNTLAYVGHCQDSCRKQQEVCGHNGETYNTPCHAFSDRVAVDYEGPCRAVGVVPGVIHDSACSVVSCPPVSTPGCYPITPPGACCPICASMLQIQWNKEKMNSFSEVNKNQPVTVHDVLQILRLHVSVPQCDVFGYLSIDHQLVVLIVPVDQQPTPLQVEACSKEAEKIESLINYASPTLVSHVPLSAFLESYIRTSSMHSRGALRSPPPPGPRLLLLLLIPAVLGLQQI</sequence>
<dbReference type="GO" id="GO:0098552">
    <property type="term" value="C:side of membrane"/>
    <property type="evidence" value="ECO:0007669"/>
    <property type="project" value="UniProtKB-KW"/>
</dbReference>
<protein>
    <recommendedName>
        <fullName evidence="14">Reversion-inducing cysteine-rich protein with Kazal motifs</fullName>
    </recommendedName>
</protein>
<dbReference type="InterPro" id="IPR039016">
    <property type="entry name" value="RECK"/>
</dbReference>
<keyword evidence="6 15" id="KW-0732">Signal</keyword>
<dbReference type="OrthoDB" id="5956770at2759"/>
<feature type="signal peptide" evidence="15">
    <location>
        <begin position="1"/>
        <end position="23"/>
    </location>
</feature>
<dbReference type="GO" id="GO:0005886">
    <property type="term" value="C:plasma membrane"/>
    <property type="evidence" value="ECO:0007669"/>
    <property type="project" value="UniProtKB-SubCell"/>
</dbReference>
<evidence type="ECO:0000256" key="10">
    <source>
        <dbReference type="ARBA" id="ARBA00023157"/>
    </source>
</evidence>
<evidence type="ECO:0000256" key="3">
    <source>
        <dbReference type="ARBA" id="ARBA00022622"/>
    </source>
</evidence>
<dbReference type="EMBL" id="CM012456">
    <property type="protein sequence ID" value="RVE59126.1"/>
    <property type="molecule type" value="Genomic_DNA"/>
</dbReference>
<dbReference type="GO" id="GO:0004867">
    <property type="term" value="F:serine-type endopeptidase inhibitor activity"/>
    <property type="evidence" value="ECO:0007669"/>
    <property type="project" value="UniProtKB-KW"/>
</dbReference>
<evidence type="ECO:0000256" key="1">
    <source>
        <dbReference type="ARBA" id="ARBA00004609"/>
    </source>
</evidence>
<name>A0A3S2M341_ORYJA</name>
<dbReference type="InterPro" id="IPR056979">
    <property type="entry name" value="FZ_RECK"/>
</dbReference>